<organism evidence="5 6">
    <name type="scientific">Piedraia hortae CBS 480.64</name>
    <dbReference type="NCBI Taxonomy" id="1314780"/>
    <lineage>
        <taxon>Eukaryota</taxon>
        <taxon>Fungi</taxon>
        <taxon>Dikarya</taxon>
        <taxon>Ascomycota</taxon>
        <taxon>Pezizomycotina</taxon>
        <taxon>Dothideomycetes</taxon>
        <taxon>Dothideomycetidae</taxon>
        <taxon>Capnodiales</taxon>
        <taxon>Piedraiaceae</taxon>
        <taxon>Piedraia</taxon>
    </lineage>
</organism>
<dbReference type="Pfam" id="PF03874">
    <property type="entry name" value="RNA_pol_Rpb4"/>
    <property type="match status" value="1"/>
</dbReference>
<evidence type="ECO:0000256" key="1">
    <source>
        <dbReference type="ARBA" id="ARBA00004123"/>
    </source>
</evidence>
<comment type="similarity">
    <text evidence="3">Belongs to the eukaryotic RPB4 RNA polymerase subunit family.</text>
</comment>
<dbReference type="AlphaFoldDB" id="A0A6A7BZU0"/>
<gene>
    <name evidence="5" type="ORF">K470DRAFT_63617</name>
</gene>
<dbReference type="InterPro" id="IPR005574">
    <property type="entry name" value="Rpb4/RPC9"/>
</dbReference>
<protein>
    <recommendedName>
        <fullName evidence="4">RNA polymerase Rpb4/RPC9 core domain-containing protein</fullName>
    </recommendedName>
</protein>
<dbReference type="InterPro" id="IPR010997">
    <property type="entry name" value="HRDC-like_sf"/>
</dbReference>
<dbReference type="GO" id="GO:0005634">
    <property type="term" value="C:nucleus"/>
    <property type="evidence" value="ECO:0007669"/>
    <property type="project" value="UniProtKB-SubCell"/>
</dbReference>
<evidence type="ECO:0000256" key="2">
    <source>
        <dbReference type="ARBA" id="ARBA00023242"/>
    </source>
</evidence>
<keyword evidence="6" id="KW-1185">Reference proteome</keyword>
<reference evidence="5" key="1">
    <citation type="journal article" date="2020" name="Stud. Mycol.">
        <title>101 Dothideomycetes genomes: a test case for predicting lifestyles and emergence of pathogens.</title>
        <authorList>
            <person name="Haridas S."/>
            <person name="Albert R."/>
            <person name="Binder M."/>
            <person name="Bloem J."/>
            <person name="Labutti K."/>
            <person name="Salamov A."/>
            <person name="Andreopoulos B."/>
            <person name="Baker S."/>
            <person name="Barry K."/>
            <person name="Bills G."/>
            <person name="Bluhm B."/>
            <person name="Cannon C."/>
            <person name="Castanera R."/>
            <person name="Culley D."/>
            <person name="Daum C."/>
            <person name="Ezra D."/>
            <person name="Gonzalez J."/>
            <person name="Henrissat B."/>
            <person name="Kuo A."/>
            <person name="Liang C."/>
            <person name="Lipzen A."/>
            <person name="Lutzoni F."/>
            <person name="Magnuson J."/>
            <person name="Mondo S."/>
            <person name="Nolan M."/>
            <person name="Ohm R."/>
            <person name="Pangilinan J."/>
            <person name="Park H.-J."/>
            <person name="Ramirez L."/>
            <person name="Alfaro M."/>
            <person name="Sun H."/>
            <person name="Tritt A."/>
            <person name="Yoshinaga Y."/>
            <person name="Zwiers L.-H."/>
            <person name="Turgeon B."/>
            <person name="Goodwin S."/>
            <person name="Spatafora J."/>
            <person name="Crous P."/>
            <person name="Grigoriev I."/>
        </authorList>
    </citation>
    <scope>NUCLEOTIDE SEQUENCE</scope>
    <source>
        <strain evidence="5">CBS 480.64</strain>
    </source>
</reference>
<evidence type="ECO:0000256" key="3">
    <source>
        <dbReference type="ARBA" id="ARBA00025724"/>
    </source>
</evidence>
<comment type="subcellular location">
    <subcellularLocation>
        <location evidence="1">Nucleus</location>
    </subcellularLocation>
</comment>
<dbReference type="InterPro" id="IPR006590">
    <property type="entry name" value="RNA_pol_Rpb4/RPC9_core"/>
</dbReference>
<proteinExistence type="inferred from homology"/>
<evidence type="ECO:0000313" key="5">
    <source>
        <dbReference type="EMBL" id="KAF2860836.1"/>
    </source>
</evidence>
<dbReference type="GO" id="GO:0006352">
    <property type="term" value="P:DNA-templated transcription initiation"/>
    <property type="evidence" value="ECO:0007669"/>
    <property type="project" value="InterPro"/>
</dbReference>
<dbReference type="InterPro" id="IPR045222">
    <property type="entry name" value="Rpb4-like"/>
</dbReference>
<dbReference type="GO" id="GO:0000166">
    <property type="term" value="F:nucleotide binding"/>
    <property type="evidence" value="ECO:0007669"/>
    <property type="project" value="InterPro"/>
</dbReference>
<dbReference type="Gene3D" id="1.20.1250.40">
    <property type="match status" value="1"/>
</dbReference>
<dbReference type="SUPFAM" id="SSF47819">
    <property type="entry name" value="HRDC-like"/>
    <property type="match status" value="1"/>
</dbReference>
<dbReference type="SMART" id="SM00657">
    <property type="entry name" value="RPOL4c"/>
    <property type="match status" value="1"/>
</dbReference>
<feature type="domain" description="RNA polymerase Rpb4/RPC9 core" evidence="4">
    <location>
        <begin position="29"/>
        <end position="147"/>
    </location>
</feature>
<keyword evidence="2" id="KW-0539">Nucleus</keyword>
<dbReference type="InterPro" id="IPR038324">
    <property type="entry name" value="Rpb4/RPC9_sf"/>
</dbReference>
<name>A0A6A7BZU0_9PEZI</name>
<dbReference type="GO" id="GO:0030880">
    <property type="term" value="C:RNA polymerase complex"/>
    <property type="evidence" value="ECO:0007669"/>
    <property type="project" value="InterPro"/>
</dbReference>
<evidence type="ECO:0000313" key="6">
    <source>
        <dbReference type="Proteomes" id="UP000799421"/>
    </source>
</evidence>
<dbReference type="Proteomes" id="UP000799421">
    <property type="component" value="Unassembled WGS sequence"/>
</dbReference>
<sequence length="147" mass="16610">MPDTIPTPRSRPIPPKSGDEQATYHLRLGEFEETPCLSVAECNTLLESIRSRGARQPVNSEVYNSTVEYVRTFSRFKDHKTVTQVDVLLDEWVKRGVLVPFEKAQIASLCCDTAEEAKTLIPSLESKIDDDELQGLLNDIIKLRDFS</sequence>
<dbReference type="OrthoDB" id="2186918at2759"/>
<accession>A0A6A7BZU0</accession>
<dbReference type="EMBL" id="MU005978">
    <property type="protein sequence ID" value="KAF2860836.1"/>
    <property type="molecule type" value="Genomic_DNA"/>
</dbReference>
<dbReference type="PANTHER" id="PTHR21297">
    <property type="entry name" value="DNA-DIRECTED RNA POLYMERASE II"/>
    <property type="match status" value="1"/>
</dbReference>
<evidence type="ECO:0000259" key="4">
    <source>
        <dbReference type="SMART" id="SM00657"/>
    </source>
</evidence>